<sequence length="707" mass="79167">MLYSRSPDANHSLDGNRTKTTYMKCNVPQVGHPHNQDHEETEYNFRQRHTQRILDCFETHTKGNGESLYAQEYEGDKTDPLPEWSSSRENELPPKVNLDMYTPCTTSYYLLPKNCLTLKSGYRTELGQSTLNNTLVSATSGREDCFKFRTKNHYEENIFKCEDDMFESDMLLQRYKATADFLGNLQDNVDSTVKIQEHLTPLHRRCIEQLYDEHGLDMLDALWEKTDTSTALVILRSRLNQKIDDLSEARLSLNKMCFSIIANNYHRSLDHRSSSFKQLDKRRMSPKALLAEAREINMARLNNGDKHLSSACNNQSSLISENVPKDIELHIHNDIDKMVRCATKSCPEQKLMMIWKKLVQPFVSVNCQLPELNGTVGPNQACEHCGLGKIFLKSIPESSCANNIPLSSMRGGYPVNTANRSVSIHDACQTEIEEGEFIPDVGNIELGSMLEPGNGAASYSVPDPSEAGLSFQCPGSSIYDQGNKSGVHHESREGCNVEMGSLACSKRPAEPLDVNGSIPCCSLVVLLRLHQILCERLLVAKVLSAKVRDKSSRGSGTCDVYAGFKEELFNLLTGSTNSSSFEKYCLAFLGPKSYVLFTLNEVMGRVIKQLCKICPGAEDSSLLQPREGMKGLDPSKYISRHQHARSSPTRPTNGSLEQDHHEEGEKGSKPLDDTVKPMQNHFQRRKKRKLEAGIASISQPGADDLIS</sequence>
<feature type="region of interest" description="Disordered" evidence="1">
    <location>
        <begin position="639"/>
        <end position="707"/>
    </location>
</feature>
<feature type="compositionally biased region" description="Polar residues" evidence="1">
    <location>
        <begin position="645"/>
        <end position="656"/>
    </location>
</feature>
<dbReference type="InterPro" id="IPR013194">
    <property type="entry name" value="HDAC_interact_dom"/>
</dbReference>
<dbReference type="PANTHER" id="PTHR12346:SF25">
    <property type="entry name" value="OS05G0588700 PROTEIN"/>
    <property type="match status" value="1"/>
</dbReference>
<dbReference type="Proteomes" id="UP000823388">
    <property type="component" value="Chromosome 3K"/>
</dbReference>
<evidence type="ECO:0000313" key="4">
    <source>
        <dbReference type="Proteomes" id="UP000823388"/>
    </source>
</evidence>
<organism evidence="3 4">
    <name type="scientific">Panicum virgatum</name>
    <name type="common">Blackwell switchgrass</name>
    <dbReference type="NCBI Taxonomy" id="38727"/>
    <lineage>
        <taxon>Eukaryota</taxon>
        <taxon>Viridiplantae</taxon>
        <taxon>Streptophyta</taxon>
        <taxon>Embryophyta</taxon>
        <taxon>Tracheophyta</taxon>
        <taxon>Spermatophyta</taxon>
        <taxon>Magnoliopsida</taxon>
        <taxon>Liliopsida</taxon>
        <taxon>Poales</taxon>
        <taxon>Poaceae</taxon>
        <taxon>PACMAD clade</taxon>
        <taxon>Panicoideae</taxon>
        <taxon>Panicodae</taxon>
        <taxon>Paniceae</taxon>
        <taxon>Panicinae</taxon>
        <taxon>Panicum</taxon>
        <taxon>Panicum sect. Hiantes</taxon>
    </lineage>
</organism>
<protein>
    <recommendedName>
        <fullName evidence="2">Histone deacetylase interacting domain-containing protein</fullName>
    </recommendedName>
</protein>
<evidence type="ECO:0000256" key="1">
    <source>
        <dbReference type="SAM" id="MobiDB-lite"/>
    </source>
</evidence>
<dbReference type="PANTHER" id="PTHR12346">
    <property type="entry name" value="SIN3B-RELATED"/>
    <property type="match status" value="1"/>
</dbReference>
<comment type="caution">
    <text evidence="3">The sequence shown here is derived from an EMBL/GenBank/DDBJ whole genome shotgun (WGS) entry which is preliminary data.</text>
</comment>
<dbReference type="GO" id="GO:0003714">
    <property type="term" value="F:transcription corepressor activity"/>
    <property type="evidence" value="ECO:0007669"/>
    <property type="project" value="InterPro"/>
</dbReference>
<proteinExistence type="predicted"/>
<accession>A0A8T0UWN1</accession>
<feature type="compositionally biased region" description="Basic and acidic residues" evidence="1">
    <location>
        <begin position="657"/>
        <end position="675"/>
    </location>
</feature>
<dbReference type="InterPro" id="IPR039774">
    <property type="entry name" value="Sin3-like"/>
</dbReference>
<feature type="domain" description="Histone deacetylase interacting" evidence="2">
    <location>
        <begin position="100"/>
        <end position="200"/>
    </location>
</feature>
<name>A0A8T0UWN1_PANVG</name>
<dbReference type="GO" id="GO:0000785">
    <property type="term" value="C:chromatin"/>
    <property type="evidence" value="ECO:0007669"/>
    <property type="project" value="TreeGrafter"/>
</dbReference>
<keyword evidence="4" id="KW-1185">Reference proteome</keyword>
<dbReference type="SMART" id="SM00761">
    <property type="entry name" value="HDAC_interact"/>
    <property type="match status" value="1"/>
</dbReference>
<dbReference type="OrthoDB" id="10265969at2759"/>
<evidence type="ECO:0000313" key="3">
    <source>
        <dbReference type="EMBL" id="KAG2625394.1"/>
    </source>
</evidence>
<dbReference type="InterPro" id="IPR031693">
    <property type="entry name" value="Sin3_C"/>
</dbReference>
<dbReference type="GO" id="GO:0000122">
    <property type="term" value="P:negative regulation of transcription by RNA polymerase II"/>
    <property type="evidence" value="ECO:0007669"/>
    <property type="project" value="TreeGrafter"/>
</dbReference>
<gene>
    <name evidence="3" type="ORF">PVAP13_3KG206853</name>
</gene>
<dbReference type="Pfam" id="PF08295">
    <property type="entry name" value="Sin3_corepress"/>
    <property type="match status" value="1"/>
</dbReference>
<reference evidence="3" key="1">
    <citation type="submission" date="2020-05" db="EMBL/GenBank/DDBJ databases">
        <title>WGS assembly of Panicum virgatum.</title>
        <authorList>
            <person name="Lovell J.T."/>
            <person name="Jenkins J."/>
            <person name="Shu S."/>
            <person name="Juenger T.E."/>
            <person name="Schmutz J."/>
        </authorList>
    </citation>
    <scope>NUCLEOTIDE SEQUENCE</scope>
    <source>
        <strain evidence="3">AP13</strain>
    </source>
</reference>
<dbReference type="Pfam" id="PF16879">
    <property type="entry name" value="Sin3a_C"/>
    <property type="match status" value="1"/>
</dbReference>
<dbReference type="EMBL" id="CM029041">
    <property type="protein sequence ID" value="KAG2625394.1"/>
    <property type="molecule type" value="Genomic_DNA"/>
</dbReference>
<dbReference type="AlphaFoldDB" id="A0A8T0UWN1"/>
<evidence type="ECO:0000259" key="2">
    <source>
        <dbReference type="SMART" id="SM00761"/>
    </source>
</evidence>
<dbReference type="GO" id="GO:0000118">
    <property type="term" value="C:histone deacetylase complex"/>
    <property type="evidence" value="ECO:0007669"/>
    <property type="project" value="TreeGrafter"/>
</dbReference>